<organism evidence="13 14">
    <name type="scientific">Thetidibacter halocola</name>
    <dbReference type="NCBI Taxonomy" id="2827239"/>
    <lineage>
        <taxon>Bacteria</taxon>
        <taxon>Pseudomonadati</taxon>
        <taxon>Pseudomonadota</taxon>
        <taxon>Alphaproteobacteria</taxon>
        <taxon>Rhodobacterales</taxon>
        <taxon>Roseobacteraceae</taxon>
        <taxon>Thetidibacter</taxon>
    </lineage>
</organism>
<dbReference type="EMBL" id="JAGTUU010000009">
    <property type="protein sequence ID" value="MBS0126363.1"/>
    <property type="molecule type" value="Genomic_DNA"/>
</dbReference>
<accession>A0A8J8BBL9</accession>
<dbReference type="InterPro" id="IPR020568">
    <property type="entry name" value="Ribosomal_Su5_D2-typ_SF"/>
</dbReference>
<gene>
    <name evidence="10" type="primary">ispE</name>
    <name evidence="13" type="ORF">KB874_19960</name>
</gene>
<dbReference type="PANTHER" id="PTHR43527:SF2">
    <property type="entry name" value="4-DIPHOSPHOCYTIDYL-2-C-METHYL-D-ERYTHRITOL KINASE, CHLOROPLASTIC"/>
    <property type="match status" value="1"/>
</dbReference>
<evidence type="ECO:0000256" key="3">
    <source>
        <dbReference type="ARBA" id="ARBA00017473"/>
    </source>
</evidence>
<feature type="binding site" evidence="10">
    <location>
        <begin position="90"/>
        <end position="100"/>
    </location>
    <ligand>
        <name>ATP</name>
        <dbReference type="ChEBI" id="CHEBI:30616"/>
    </ligand>
</feature>
<evidence type="ECO:0000256" key="2">
    <source>
        <dbReference type="ARBA" id="ARBA00012052"/>
    </source>
</evidence>
<dbReference type="GO" id="GO:0050515">
    <property type="term" value="F:4-(cytidine 5'-diphospho)-2-C-methyl-D-erythritol kinase activity"/>
    <property type="evidence" value="ECO:0007669"/>
    <property type="project" value="UniProtKB-UniRule"/>
</dbReference>
<evidence type="ECO:0000256" key="10">
    <source>
        <dbReference type="HAMAP-Rule" id="MF_00061"/>
    </source>
</evidence>
<feature type="active site" evidence="10">
    <location>
        <position position="127"/>
    </location>
</feature>
<dbReference type="InterPro" id="IPR036554">
    <property type="entry name" value="GHMP_kinase_C_sf"/>
</dbReference>
<evidence type="ECO:0000256" key="7">
    <source>
        <dbReference type="ARBA" id="ARBA00022840"/>
    </source>
</evidence>
<dbReference type="EC" id="2.7.1.148" evidence="2 10"/>
<dbReference type="AlphaFoldDB" id="A0A8J8BBL9"/>
<feature type="active site" evidence="10">
    <location>
        <position position="11"/>
    </location>
</feature>
<evidence type="ECO:0000256" key="9">
    <source>
        <dbReference type="ARBA" id="ARBA00032554"/>
    </source>
</evidence>
<dbReference type="Gene3D" id="3.30.230.10">
    <property type="match status" value="1"/>
</dbReference>
<keyword evidence="7 10" id="KW-0067">ATP-binding</keyword>
<keyword evidence="6 10" id="KW-0418">Kinase</keyword>
<evidence type="ECO:0000256" key="6">
    <source>
        <dbReference type="ARBA" id="ARBA00022777"/>
    </source>
</evidence>
<proteinExistence type="inferred from homology"/>
<dbReference type="InterPro" id="IPR004424">
    <property type="entry name" value="IspE"/>
</dbReference>
<evidence type="ECO:0000259" key="12">
    <source>
        <dbReference type="Pfam" id="PF08544"/>
    </source>
</evidence>
<keyword evidence="8 10" id="KW-0414">Isoprene biosynthesis</keyword>
<dbReference type="Proteomes" id="UP000681356">
    <property type="component" value="Unassembled WGS sequence"/>
</dbReference>
<comment type="catalytic activity">
    <reaction evidence="10">
        <text>4-CDP-2-C-methyl-D-erythritol + ATP = 4-CDP-2-C-methyl-D-erythritol 2-phosphate + ADP + H(+)</text>
        <dbReference type="Rhea" id="RHEA:18437"/>
        <dbReference type="ChEBI" id="CHEBI:15378"/>
        <dbReference type="ChEBI" id="CHEBI:30616"/>
        <dbReference type="ChEBI" id="CHEBI:57823"/>
        <dbReference type="ChEBI" id="CHEBI:57919"/>
        <dbReference type="ChEBI" id="CHEBI:456216"/>
        <dbReference type="EC" id="2.7.1.148"/>
    </reaction>
</comment>
<dbReference type="SUPFAM" id="SSF54211">
    <property type="entry name" value="Ribosomal protein S5 domain 2-like"/>
    <property type="match status" value="1"/>
</dbReference>
<dbReference type="InterPro" id="IPR014721">
    <property type="entry name" value="Ribsml_uS5_D2-typ_fold_subgr"/>
</dbReference>
<name>A0A8J8BBL9_9RHOB</name>
<evidence type="ECO:0000259" key="11">
    <source>
        <dbReference type="Pfam" id="PF00288"/>
    </source>
</evidence>
<evidence type="ECO:0000256" key="1">
    <source>
        <dbReference type="ARBA" id="ARBA00009684"/>
    </source>
</evidence>
<dbReference type="HAMAP" id="MF_00061">
    <property type="entry name" value="IspE"/>
    <property type="match status" value="1"/>
</dbReference>
<comment type="function">
    <text evidence="10">Catalyzes the phosphorylation of the position 2 hydroxy group of 4-diphosphocytidyl-2C-methyl-D-erythritol.</text>
</comment>
<dbReference type="InterPro" id="IPR006204">
    <property type="entry name" value="GHMP_kinase_N_dom"/>
</dbReference>
<dbReference type="PIRSF" id="PIRSF010376">
    <property type="entry name" value="IspE"/>
    <property type="match status" value="1"/>
</dbReference>
<keyword evidence="5 10" id="KW-0547">Nucleotide-binding</keyword>
<dbReference type="Gene3D" id="3.30.70.890">
    <property type="entry name" value="GHMP kinase, C-terminal domain"/>
    <property type="match status" value="1"/>
</dbReference>
<protein>
    <recommendedName>
        <fullName evidence="3 10">4-diphosphocytidyl-2-C-methyl-D-erythritol kinase</fullName>
        <shortName evidence="10">CMK</shortName>
        <ecNumber evidence="2 10">2.7.1.148</ecNumber>
    </recommendedName>
    <alternativeName>
        <fullName evidence="9 10">4-(cytidine-5'-diphospho)-2-C-methyl-D-erythritol kinase</fullName>
    </alternativeName>
</protein>
<dbReference type="NCBIfam" id="TIGR00154">
    <property type="entry name" value="ispE"/>
    <property type="match status" value="1"/>
</dbReference>
<dbReference type="NCBIfam" id="NF011202">
    <property type="entry name" value="PRK14608.1"/>
    <property type="match status" value="1"/>
</dbReference>
<evidence type="ECO:0000256" key="8">
    <source>
        <dbReference type="ARBA" id="ARBA00023229"/>
    </source>
</evidence>
<evidence type="ECO:0000313" key="13">
    <source>
        <dbReference type="EMBL" id="MBS0126363.1"/>
    </source>
</evidence>
<dbReference type="RefSeq" id="WP_212538327.1">
    <property type="nucleotide sequence ID" value="NZ_JAGTUU010000009.1"/>
</dbReference>
<comment type="pathway">
    <text evidence="10">Isoprenoid biosynthesis; isopentenyl diphosphate biosynthesis via DXP pathway; isopentenyl diphosphate from 1-deoxy-D-xylulose 5-phosphate: step 3/6.</text>
</comment>
<keyword evidence="4 10" id="KW-0808">Transferase</keyword>
<dbReference type="GO" id="GO:0016114">
    <property type="term" value="P:terpenoid biosynthetic process"/>
    <property type="evidence" value="ECO:0007669"/>
    <property type="project" value="UniProtKB-UniRule"/>
</dbReference>
<dbReference type="GO" id="GO:0019288">
    <property type="term" value="P:isopentenyl diphosphate biosynthetic process, methylerythritol 4-phosphate pathway"/>
    <property type="evidence" value="ECO:0007669"/>
    <property type="project" value="UniProtKB-UniRule"/>
</dbReference>
<dbReference type="Pfam" id="PF08544">
    <property type="entry name" value="GHMP_kinases_C"/>
    <property type="match status" value="1"/>
</dbReference>
<evidence type="ECO:0000256" key="4">
    <source>
        <dbReference type="ARBA" id="ARBA00022679"/>
    </source>
</evidence>
<comment type="similarity">
    <text evidence="1 10">Belongs to the GHMP kinase family. IspE subfamily.</text>
</comment>
<evidence type="ECO:0000256" key="5">
    <source>
        <dbReference type="ARBA" id="ARBA00022741"/>
    </source>
</evidence>
<dbReference type="InterPro" id="IPR013750">
    <property type="entry name" value="GHMP_kinase_C_dom"/>
</dbReference>
<keyword evidence="14" id="KW-1185">Reference proteome</keyword>
<feature type="domain" description="GHMP kinase N-terminal" evidence="11">
    <location>
        <begin position="69"/>
        <end position="123"/>
    </location>
</feature>
<reference evidence="13" key="1">
    <citation type="submission" date="2021-04" db="EMBL/GenBank/DDBJ databases">
        <authorList>
            <person name="Yoon J."/>
        </authorList>
    </citation>
    <scope>NUCLEOTIDE SEQUENCE</scope>
    <source>
        <strain evidence="13">KMU-90</strain>
    </source>
</reference>
<feature type="domain" description="GHMP kinase C-terminal" evidence="12">
    <location>
        <begin position="201"/>
        <end position="258"/>
    </location>
</feature>
<sequence length="270" mass="27660">MTTVDLLAPAKVNLCLHVTGQRSDGYHLLDSIVMFADLGDRIALAPAPAMALTVTGPRAAGVPDDARNLCWKAADRYGRAVSITLDKHLPAAAGIGGGSSDAAAVLRGLERMTGRPPAFDPLALGADVPVCMLGRAARMTGIGEGVEPLDLPPLPAVLVNPGIEVPTPSVFRALPSKHNPPLDPIPEGAAPGVLIDWLATQRNDLEPPARAQAPVIGAVLAALAPARLARMSGSGATCFGLCDSLTDAQALADAIQAAHPGWWVAAVTLS</sequence>
<dbReference type="GO" id="GO:0005524">
    <property type="term" value="F:ATP binding"/>
    <property type="evidence" value="ECO:0007669"/>
    <property type="project" value="UniProtKB-UniRule"/>
</dbReference>
<dbReference type="Pfam" id="PF00288">
    <property type="entry name" value="GHMP_kinases_N"/>
    <property type="match status" value="1"/>
</dbReference>
<evidence type="ECO:0000313" key="14">
    <source>
        <dbReference type="Proteomes" id="UP000681356"/>
    </source>
</evidence>
<dbReference type="PANTHER" id="PTHR43527">
    <property type="entry name" value="4-DIPHOSPHOCYTIDYL-2-C-METHYL-D-ERYTHRITOL KINASE, CHLOROPLASTIC"/>
    <property type="match status" value="1"/>
</dbReference>
<dbReference type="UniPathway" id="UPA00056">
    <property type="reaction ID" value="UER00094"/>
</dbReference>
<dbReference type="SUPFAM" id="SSF55060">
    <property type="entry name" value="GHMP Kinase, C-terminal domain"/>
    <property type="match status" value="1"/>
</dbReference>
<comment type="caution">
    <text evidence="13">The sequence shown here is derived from an EMBL/GenBank/DDBJ whole genome shotgun (WGS) entry which is preliminary data.</text>
</comment>